<feature type="transmembrane region" description="Helical" evidence="11">
    <location>
        <begin position="71"/>
        <end position="94"/>
    </location>
</feature>
<evidence type="ECO:0000256" key="9">
    <source>
        <dbReference type="ARBA" id="ARBA00023224"/>
    </source>
</evidence>
<evidence type="ECO:0000256" key="7">
    <source>
        <dbReference type="ARBA" id="ARBA00023170"/>
    </source>
</evidence>
<keyword evidence="9" id="KW-0807">Transducer</keyword>
<feature type="transmembrane region" description="Helical" evidence="11">
    <location>
        <begin position="265"/>
        <end position="283"/>
    </location>
</feature>
<proteinExistence type="evidence at transcript level"/>
<evidence type="ECO:0000313" key="14">
    <source>
        <dbReference type="EMBL" id="QHX41553.1"/>
    </source>
</evidence>
<feature type="transmembrane region" description="Helical" evidence="11">
    <location>
        <begin position="149"/>
        <end position="169"/>
    </location>
</feature>
<feature type="domain" description="G-protein coupled receptors family 1 profile" evidence="12">
    <location>
        <begin position="48"/>
        <end position="319"/>
    </location>
</feature>
<feature type="region of interest" description="Disordered" evidence="10">
    <location>
        <begin position="415"/>
        <end position="480"/>
    </location>
</feature>
<evidence type="ECO:0000256" key="4">
    <source>
        <dbReference type="ARBA" id="ARBA00022989"/>
    </source>
</evidence>
<evidence type="ECO:0000259" key="12">
    <source>
        <dbReference type="PROSITE" id="PS50262"/>
    </source>
</evidence>
<keyword evidence="15" id="KW-1185">Reference proteome</keyword>
<reference evidence="14" key="1">
    <citation type="submission" date="2019-06" db="EMBL/GenBank/DDBJ databases">
        <title>Sensory nociceptive neurons and pathways in the arm of the cephalopod Octopus vulgaris.</title>
        <authorList>
            <person name="Imperadore P."/>
            <person name="Di Cristina G."/>
            <person name="Fiorito G."/>
        </authorList>
    </citation>
    <scope>NUCLEOTIDE SEQUENCE</scope>
</reference>
<dbReference type="EMBL" id="OX597826">
    <property type="protein sequence ID" value="CAI9732072.1"/>
    <property type="molecule type" value="Genomic_DNA"/>
</dbReference>
<keyword evidence="7 14" id="KW-0675">Receptor</keyword>
<keyword evidence="8" id="KW-0325">Glycoprotein</keyword>
<feature type="transmembrane region" description="Helical" evidence="11">
    <location>
        <begin position="39"/>
        <end position="59"/>
    </location>
</feature>
<dbReference type="SUPFAM" id="SSF81321">
    <property type="entry name" value="Family A G protein-coupled receptor-like"/>
    <property type="match status" value="1"/>
</dbReference>
<dbReference type="Pfam" id="PF00001">
    <property type="entry name" value="7tm_1"/>
    <property type="match status" value="1"/>
</dbReference>
<dbReference type="PANTHER" id="PTHR11866">
    <property type="entry name" value="G-PROTEIN COUPLED RECEPTOR FAMILY 1 MEMBER"/>
    <property type="match status" value="1"/>
</dbReference>
<keyword evidence="3 11" id="KW-0812">Transmembrane</keyword>
<feature type="transmembrane region" description="Helical" evidence="11">
    <location>
        <begin position="195"/>
        <end position="225"/>
    </location>
</feature>
<feature type="compositionally biased region" description="Polar residues" evidence="10">
    <location>
        <begin position="438"/>
        <end position="459"/>
    </location>
</feature>
<evidence type="ECO:0000313" key="13">
    <source>
        <dbReference type="EMBL" id="CAI9732072.1"/>
    </source>
</evidence>
<dbReference type="InterPro" id="IPR017452">
    <property type="entry name" value="GPCR_Rhodpsn_7TM"/>
</dbReference>
<reference evidence="13" key="2">
    <citation type="submission" date="2023-08" db="EMBL/GenBank/DDBJ databases">
        <authorList>
            <person name="Alioto T."/>
            <person name="Alioto T."/>
            <person name="Gomez Garrido J."/>
        </authorList>
    </citation>
    <scope>NUCLEOTIDE SEQUENCE</scope>
</reference>
<dbReference type="GO" id="GO:0004930">
    <property type="term" value="F:G protein-coupled receptor activity"/>
    <property type="evidence" value="ECO:0007669"/>
    <property type="project" value="UniProtKB-KW"/>
</dbReference>
<dbReference type="PANTHER" id="PTHR11866:SF16">
    <property type="entry name" value="PROSTAGLANDIN E2 RECEPTOR EP4 SUBTYPE-LIKE PROTEIN"/>
    <property type="match status" value="1"/>
</dbReference>
<evidence type="ECO:0000256" key="2">
    <source>
        <dbReference type="ARBA" id="ARBA00022475"/>
    </source>
</evidence>
<dbReference type="InterPro" id="IPR008365">
    <property type="entry name" value="Prostanoid_rcpt"/>
</dbReference>
<evidence type="ECO:0000256" key="8">
    <source>
        <dbReference type="ARBA" id="ARBA00023180"/>
    </source>
</evidence>
<keyword evidence="4 11" id="KW-1133">Transmembrane helix</keyword>
<keyword evidence="2" id="KW-1003">Cell membrane</keyword>
<gene>
    <name evidence="13" type="ORF">OCTVUL_1B031001</name>
</gene>
<evidence type="ECO:0000256" key="10">
    <source>
        <dbReference type="SAM" id="MobiDB-lite"/>
    </source>
</evidence>
<evidence type="ECO:0000256" key="3">
    <source>
        <dbReference type="ARBA" id="ARBA00022692"/>
    </source>
</evidence>
<comment type="subcellular location">
    <subcellularLocation>
        <location evidence="1">Cell membrane</location>
        <topology evidence="1">Multi-pass membrane protein</topology>
    </subcellularLocation>
</comment>
<dbReference type="Proteomes" id="UP001162480">
    <property type="component" value="Chromosome 13"/>
</dbReference>
<name>A0A6C0PP74_OCTVU</name>
<protein>
    <submittedName>
        <fullName evidence="13 14">Prostaglandin E2 receptor EP4 subtype</fullName>
    </submittedName>
</protein>
<feature type="transmembrane region" description="Helical" evidence="11">
    <location>
        <begin position="100"/>
        <end position="128"/>
    </location>
</feature>
<dbReference type="GO" id="GO:0007189">
    <property type="term" value="P:adenylate cyclase-activating G protein-coupled receptor signaling pathway"/>
    <property type="evidence" value="ECO:0007669"/>
    <property type="project" value="TreeGrafter"/>
</dbReference>
<keyword evidence="5" id="KW-0297">G-protein coupled receptor</keyword>
<accession>A0A6C0PP74</accession>
<dbReference type="PRINTS" id="PR01788">
    <property type="entry name" value="PROSTANOIDR"/>
</dbReference>
<evidence type="ECO:0000313" key="15">
    <source>
        <dbReference type="Proteomes" id="UP001162480"/>
    </source>
</evidence>
<evidence type="ECO:0000256" key="6">
    <source>
        <dbReference type="ARBA" id="ARBA00023136"/>
    </source>
</evidence>
<dbReference type="InterPro" id="IPR000276">
    <property type="entry name" value="GPCR_Rhodpsn"/>
</dbReference>
<dbReference type="AlphaFoldDB" id="A0A6C0PP74"/>
<dbReference type="EMBL" id="MN081846">
    <property type="protein sequence ID" value="QHX41553.1"/>
    <property type="molecule type" value="mRNA"/>
</dbReference>
<dbReference type="PROSITE" id="PS50262">
    <property type="entry name" value="G_PROTEIN_RECEP_F1_2"/>
    <property type="match status" value="1"/>
</dbReference>
<dbReference type="GO" id="GO:0005886">
    <property type="term" value="C:plasma membrane"/>
    <property type="evidence" value="ECO:0007669"/>
    <property type="project" value="UniProtKB-SubCell"/>
</dbReference>
<organism evidence="14">
    <name type="scientific">Octopus vulgaris</name>
    <name type="common">Common octopus</name>
    <dbReference type="NCBI Taxonomy" id="6645"/>
    <lineage>
        <taxon>Eukaryota</taxon>
        <taxon>Metazoa</taxon>
        <taxon>Spiralia</taxon>
        <taxon>Lophotrochozoa</taxon>
        <taxon>Mollusca</taxon>
        <taxon>Cephalopoda</taxon>
        <taxon>Coleoidea</taxon>
        <taxon>Octopodiformes</taxon>
        <taxon>Octopoda</taxon>
        <taxon>Incirrata</taxon>
        <taxon>Octopodidae</taxon>
        <taxon>Octopus</taxon>
    </lineage>
</organism>
<sequence length="480" mass="54709">MEDLTCSNETMMPLKASSNCTNMSVCEKQETNINMYVPMSMMVTGMTGNLAALLVLYTLSKDIQRTVYFPLLSGLAWADLIGQALTSPIPILVYSKKIKLGGYLCMFNGFVMVFFGLLTPLLVCVLSLERMLSLKFTYFYHRVVTIRRARLTVMFCCLAVLLFCCLPFVKFGAYSIQFPCTWCFLKFHRKTDSHLSVYAILFGFINLVLIAAMVIFNLVVVITLLHMRRQRRVNTSPSSSIKRILPPTPAPSVLAKIKIEMEIKMVWFLCCITTFFLICWVPLNVHILESQLTNKTQSKKDLLSVRLASINQIIDPWLYILLRGNLFRKIFNYIKNLFPRKRRRSLKTKSEQYKHKPSLIKQNSRSNKIAYKEMCCLTSRTDDMAESVHIKSNDTSAQPNTVDCKDIESNICNENTDQHQNENSNSNSYQMSSYTQSGEGSNIPTSMTYPCISNTTNGLPQLPDSIDSVSESKYSNRKSL</sequence>
<dbReference type="CDD" id="cd14981">
    <property type="entry name" value="7tmA_Prostanoid_R"/>
    <property type="match status" value="1"/>
</dbReference>
<evidence type="ECO:0000256" key="1">
    <source>
        <dbReference type="ARBA" id="ARBA00004651"/>
    </source>
</evidence>
<evidence type="ECO:0000256" key="5">
    <source>
        <dbReference type="ARBA" id="ARBA00023040"/>
    </source>
</evidence>
<dbReference type="Gene3D" id="1.20.1070.10">
    <property type="entry name" value="Rhodopsin 7-helix transmembrane proteins"/>
    <property type="match status" value="1"/>
</dbReference>
<feature type="compositionally biased region" description="Low complexity" evidence="10">
    <location>
        <begin position="421"/>
        <end position="437"/>
    </location>
</feature>
<keyword evidence="6 11" id="KW-0472">Membrane</keyword>
<evidence type="ECO:0000256" key="11">
    <source>
        <dbReference type="SAM" id="Phobius"/>
    </source>
</evidence>
<dbReference type="GO" id="GO:0007204">
    <property type="term" value="P:positive regulation of cytosolic calcium ion concentration"/>
    <property type="evidence" value="ECO:0007669"/>
    <property type="project" value="TreeGrafter"/>
</dbReference>